<dbReference type="Gene3D" id="1.10.260.40">
    <property type="entry name" value="lambda repressor-like DNA-binding domains"/>
    <property type="match status" value="1"/>
</dbReference>
<evidence type="ECO:0000256" key="1">
    <source>
        <dbReference type="SAM" id="MobiDB-lite"/>
    </source>
</evidence>
<dbReference type="InterPro" id="IPR001387">
    <property type="entry name" value="Cro/C1-type_HTH"/>
</dbReference>
<protein>
    <submittedName>
        <fullName evidence="3">DUF397 domain-containing protein</fullName>
    </submittedName>
</protein>
<dbReference type="CDD" id="cd00093">
    <property type="entry name" value="HTH_XRE"/>
    <property type="match status" value="1"/>
</dbReference>
<dbReference type="Pfam" id="PF04149">
    <property type="entry name" value="DUF397"/>
    <property type="match status" value="1"/>
</dbReference>
<dbReference type="AlphaFoldDB" id="A0A386Z4X5"/>
<dbReference type="OrthoDB" id="4285266at2"/>
<organism evidence="3 4">
    <name type="scientific">Nocardia yunnanensis</name>
    <dbReference type="NCBI Taxonomy" id="2382165"/>
    <lineage>
        <taxon>Bacteria</taxon>
        <taxon>Bacillati</taxon>
        <taxon>Actinomycetota</taxon>
        <taxon>Actinomycetes</taxon>
        <taxon>Mycobacteriales</taxon>
        <taxon>Nocardiaceae</taxon>
        <taxon>Nocardia</taxon>
    </lineage>
</organism>
<dbReference type="EMBL" id="CP032568">
    <property type="protein sequence ID" value="AYF72711.1"/>
    <property type="molecule type" value="Genomic_DNA"/>
</dbReference>
<sequence>MSETDGTLTRRQLGRYLKNAREEAGFTLEQAGRQMDWSKSKLQRHEAGEVARIRRPDLDLLIQLYQIDERQAEHLRGLAATAAGKSWLHEFSSVLPGDFRIYVDMESAATVLTTYQPDLVPGLLQNAFLCASARLCSGARGRRGDSRWQIGVEGEEAAHPDAQPQEASAEHGARRNCVAPPDRWSENNGRPTQTSRRRKHFAQRDAPYPSVLRRHADRISDRTVRDHRFRTGRTWSARSADHDLQRGLHERHVLGEARCRRSLHRGVQGPPAGGAGRIEQQRSGARDSKGVQRVNVELQDARWFKSNRSGGTKECVEAAFLAGGRVGVRDSKNPAGPAHVFTGRQWDAFVCAVAAGKFDGQGAL</sequence>
<keyword evidence="4" id="KW-1185">Reference proteome</keyword>
<feature type="region of interest" description="Disordered" evidence="1">
    <location>
        <begin position="262"/>
        <end position="290"/>
    </location>
</feature>
<accession>A0A386Z4X5</accession>
<evidence type="ECO:0000313" key="3">
    <source>
        <dbReference type="EMBL" id="AYF72711.1"/>
    </source>
</evidence>
<dbReference type="InterPro" id="IPR007278">
    <property type="entry name" value="DUF397"/>
</dbReference>
<evidence type="ECO:0000313" key="4">
    <source>
        <dbReference type="Proteomes" id="UP000267164"/>
    </source>
</evidence>
<dbReference type="SUPFAM" id="SSF47413">
    <property type="entry name" value="lambda repressor-like DNA-binding domains"/>
    <property type="match status" value="1"/>
</dbReference>
<reference evidence="3 4" key="1">
    <citation type="submission" date="2018-09" db="EMBL/GenBank/DDBJ databases">
        <title>Nocardia yunnanensis sp. nov., an actinomycete isolated from a soil sample.</title>
        <authorList>
            <person name="Zhang J."/>
        </authorList>
    </citation>
    <scope>NUCLEOTIDE SEQUENCE [LARGE SCALE GENOMIC DNA]</scope>
    <source>
        <strain evidence="3 4">CFHS0054</strain>
    </source>
</reference>
<dbReference type="PROSITE" id="PS50943">
    <property type="entry name" value="HTH_CROC1"/>
    <property type="match status" value="1"/>
</dbReference>
<gene>
    <name evidence="3" type="ORF">D7D52_01095</name>
</gene>
<dbReference type="Proteomes" id="UP000267164">
    <property type="component" value="Chromosome"/>
</dbReference>
<evidence type="ECO:0000259" key="2">
    <source>
        <dbReference type="PROSITE" id="PS50943"/>
    </source>
</evidence>
<dbReference type="InterPro" id="IPR010982">
    <property type="entry name" value="Lambda_DNA-bd_dom_sf"/>
</dbReference>
<dbReference type="KEGG" id="nyu:D7D52_01095"/>
<dbReference type="GO" id="GO:0003677">
    <property type="term" value="F:DNA binding"/>
    <property type="evidence" value="ECO:0007669"/>
    <property type="project" value="InterPro"/>
</dbReference>
<dbReference type="Pfam" id="PF13560">
    <property type="entry name" value="HTH_31"/>
    <property type="match status" value="1"/>
</dbReference>
<feature type="region of interest" description="Disordered" evidence="1">
    <location>
        <begin position="155"/>
        <end position="203"/>
    </location>
</feature>
<proteinExistence type="predicted"/>
<feature type="domain" description="HTH cro/C1-type" evidence="2">
    <location>
        <begin position="17"/>
        <end position="72"/>
    </location>
</feature>
<name>A0A386Z4X5_9NOCA</name>